<comment type="caution">
    <text evidence="1">The sequence shown here is derived from an EMBL/GenBank/DDBJ whole genome shotgun (WGS) entry which is preliminary data.</text>
</comment>
<organism evidence="1 2">
    <name type="scientific">Deinococcus caeni</name>
    <dbReference type="NCBI Taxonomy" id="569127"/>
    <lineage>
        <taxon>Bacteria</taxon>
        <taxon>Thermotogati</taxon>
        <taxon>Deinococcota</taxon>
        <taxon>Deinococci</taxon>
        <taxon>Deinococcales</taxon>
        <taxon>Deinococcaceae</taxon>
        <taxon>Deinococcus</taxon>
    </lineage>
</organism>
<dbReference type="Proteomes" id="UP001423409">
    <property type="component" value="Unassembled WGS sequence"/>
</dbReference>
<dbReference type="SUPFAM" id="SSF50118">
    <property type="entry name" value="Cell growth inhibitor/plasmid maintenance toxic component"/>
    <property type="match status" value="1"/>
</dbReference>
<sequence length="120" mass="12983">MPDPIGAIVKANLPETRPSGVEQARPRPVVIVGVPELVAGQKYPGLIVVPFSSKVHKYGAYDRALYPIVAEGVGGLTTASVALCPQVRFIGRERLGSYLGHLPPDELEQIRATLRTMFHL</sequence>
<gene>
    <name evidence="1" type="ORF">Dcae01_01704</name>
</gene>
<evidence type="ECO:0000313" key="2">
    <source>
        <dbReference type="Proteomes" id="UP001423409"/>
    </source>
</evidence>
<dbReference type="Gene3D" id="2.30.30.110">
    <property type="match status" value="1"/>
</dbReference>
<reference evidence="1 2" key="1">
    <citation type="submission" date="2024-02" db="EMBL/GenBank/DDBJ databases">
        <title>Deinococcus caeni NBRC 101312.</title>
        <authorList>
            <person name="Ichikawa N."/>
            <person name="Katano-Makiyama Y."/>
            <person name="Hidaka K."/>
        </authorList>
    </citation>
    <scope>NUCLEOTIDE SEQUENCE [LARGE SCALE GENOMIC DNA]</scope>
    <source>
        <strain evidence="1 2">NBRC 101312</strain>
    </source>
</reference>
<dbReference type="InterPro" id="IPR011067">
    <property type="entry name" value="Plasmid_toxin/cell-grow_inhib"/>
</dbReference>
<dbReference type="EMBL" id="BAABQU010000017">
    <property type="protein sequence ID" value="GAA5440194.1"/>
    <property type="molecule type" value="Genomic_DNA"/>
</dbReference>
<evidence type="ECO:0000313" key="1">
    <source>
        <dbReference type="EMBL" id="GAA5440194.1"/>
    </source>
</evidence>
<name>A0ABP9UEQ3_9DEIO</name>
<evidence type="ECO:0008006" key="3">
    <source>
        <dbReference type="Google" id="ProtNLM"/>
    </source>
</evidence>
<dbReference type="PANTHER" id="PTHR33988">
    <property type="entry name" value="ENDORIBONUCLEASE MAZF-RELATED"/>
    <property type="match status" value="1"/>
</dbReference>
<keyword evidence="2" id="KW-1185">Reference proteome</keyword>
<dbReference type="PANTHER" id="PTHR33988:SF3">
    <property type="entry name" value="ENDORIBONUCLEASE TOXIN CHPB-RELATED"/>
    <property type="match status" value="1"/>
</dbReference>
<dbReference type="Pfam" id="PF02452">
    <property type="entry name" value="PemK_toxin"/>
    <property type="match status" value="1"/>
</dbReference>
<dbReference type="InterPro" id="IPR003477">
    <property type="entry name" value="PemK-like"/>
</dbReference>
<accession>A0ABP9UEQ3</accession>
<dbReference type="RefSeq" id="WP_345444514.1">
    <property type="nucleotide sequence ID" value="NZ_BAABQU010000017.1"/>
</dbReference>
<protein>
    <recommendedName>
        <fullName evidence="3">Type II toxin-antitoxin system PemK/MazF family toxin</fullName>
    </recommendedName>
</protein>
<proteinExistence type="predicted"/>